<keyword evidence="4" id="KW-0238">DNA-binding</keyword>
<evidence type="ECO:0000256" key="2">
    <source>
        <dbReference type="ARBA" id="ARBA00022679"/>
    </source>
</evidence>
<dbReference type="AlphaFoldDB" id="A0A557QGC1"/>
<accession>A0A557QGC1</accession>
<dbReference type="PANTHER" id="PTHR43285:SF4">
    <property type="entry name" value="TRANSFERASE"/>
    <property type="match status" value="1"/>
</dbReference>
<dbReference type="Proteomes" id="UP000319502">
    <property type="component" value="Unassembled WGS sequence"/>
</dbReference>
<proteinExistence type="predicted"/>
<dbReference type="GO" id="GO:0005829">
    <property type="term" value="C:cytosol"/>
    <property type="evidence" value="ECO:0007669"/>
    <property type="project" value="TreeGrafter"/>
</dbReference>
<evidence type="ECO:0000313" key="4">
    <source>
        <dbReference type="EMBL" id="TVO51942.1"/>
    </source>
</evidence>
<reference evidence="4 5" key="1">
    <citation type="submission" date="2019-07" db="EMBL/GenBank/DDBJ databases">
        <title>The pathways for chlorine oxyanion respiration interact through the shared metabolite chlorate.</title>
        <authorList>
            <person name="Barnum T.P."/>
            <person name="Cheng Y."/>
            <person name="Hill K.A."/>
            <person name="Lucas L.N."/>
            <person name="Carlson H.K."/>
            <person name="Coates J.D."/>
        </authorList>
    </citation>
    <scope>NUCLEOTIDE SEQUENCE [LARGE SCALE GENOMIC DNA]</scope>
    <source>
        <strain evidence="4 5">SFB-3</strain>
    </source>
</reference>
<dbReference type="InterPro" id="IPR005940">
    <property type="entry name" value="Anthranilate_Pribosyl_Tfrase"/>
</dbReference>
<feature type="domain" description="Glycosyl transferase family 3 N-terminal" evidence="3">
    <location>
        <begin position="5"/>
        <end position="67"/>
    </location>
</feature>
<dbReference type="InterPro" id="IPR035902">
    <property type="entry name" value="Nuc_phospho_transferase"/>
</dbReference>
<evidence type="ECO:0000256" key="1">
    <source>
        <dbReference type="ARBA" id="ARBA00022676"/>
    </source>
</evidence>
<dbReference type="InterPro" id="IPR017459">
    <property type="entry name" value="Glycosyl_Trfase_fam3_N_dom"/>
</dbReference>
<dbReference type="PANTHER" id="PTHR43285">
    <property type="entry name" value="ANTHRANILATE PHOSPHORIBOSYLTRANSFERASE"/>
    <property type="match status" value="1"/>
</dbReference>
<dbReference type="NCBIfam" id="NF006005">
    <property type="entry name" value="PRK08136.1"/>
    <property type="match status" value="1"/>
</dbReference>
<dbReference type="Pfam" id="PF02885">
    <property type="entry name" value="Glycos_trans_3N"/>
    <property type="match status" value="1"/>
</dbReference>
<dbReference type="GO" id="GO:0004048">
    <property type="term" value="F:anthranilate phosphoribosyltransferase activity"/>
    <property type="evidence" value="ECO:0007669"/>
    <property type="project" value="InterPro"/>
</dbReference>
<name>A0A557QGC1_9RHOO</name>
<organism evidence="4 5">
    <name type="scientific">Denitromonas halophila</name>
    <dbReference type="NCBI Taxonomy" id="1629404"/>
    <lineage>
        <taxon>Bacteria</taxon>
        <taxon>Pseudomonadati</taxon>
        <taxon>Pseudomonadota</taxon>
        <taxon>Betaproteobacteria</taxon>
        <taxon>Rhodocyclales</taxon>
        <taxon>Zoogloeaceae</taxon>
        <taxon>Denitromonas</taxon>
    </lineage>
</organism>
<keyword evidence="5" id="KW-1185">Reference proteome</keyword>
<evidence type="ECO:0000259" key="3">
    <source>
        <dbReference type="Pfam" id="PF02885"/>
    </source>
</evidence>
<dbReference type="Gene3D" id="3.40.1030.10">
    <property type="entry name" value="Nucleoside phosphorylase/phosphoribosyltransferase catalytic domain"/>
    <property type="match status" value="1"/>
</dbReference>
<protein>
    <submittedName>
        <fullName evidence="4">DNA-binding protein YbiB</fullName>
    </submittedName>
</protein>
<dbReference type="Gene3D" id="1.20.970.10">
    <property type="entry name" value="Transferase, Pyrimidine Nucleoside Phosphorylase, Chain C"/>
    <property type="match status" value="1"/>
</dbReference>
<keyword evidence="1" id="KW-0328">Glycosyltransferase</keyword>
<dbReference type="OrthoDB" id="9768896at2"/>
<evidence type="ECO:0000313" key="5">
    <source>
        <dbReference type="Proteomes" id="UP000319502"/>
    </source>
</evidence>
<dbReference type="InterPro" id="IPR036320">
    <property type="entry name" value="Glycosyl_Trfase_fam3_N_dom_sf"/>
</dbReference>
<dbReference type="GO" id="GO:0003677">
    <property type="term" value="F:DNA binding"/>
    <property type="evidence" value="ECO:0007669"/>
    <property type="project" value="UniProtKB-KW"/>
</dbReference>
<sequence>MTYAPFIKEIGRGAKGAKPLTVDQAASLFGDMLDGRVPDLELGAIILSLRIKSESLDELVGFKRAMDARNATLTLPDGPRCVLLPSYNGARRQPNLMPLVALLLAREGVPALIQGRHDFDSRVSPFDLLAALDVPLRADAADASAALATHKIAALSLDALLPGLDRLLALRPRLGVRNSGHTLAKLLDPMPGRSVRVVAVTHPEYLLRMDEFLQVDGGCAMLMRGTEGEGYANPRRRPTMALYKGTGVAETMEGEGGGAPPNPQVPDLPDVAGNAQLIRAMLDGTTPVPAPIRTQVDALIRLARGD</sequence>
<dbReference type="SUPFAM" id="SSF52418">
    <property type="entry name" value="Nucleoside phosphorylase/phosphoribosyltransferase catalytic domain"/>
    <property type="match status" value="1"/>
</dbReference>
<dbReference type="SUPFAM" id="SSF47648">
    <property type="entry name" value="Nucleoside phosphorylase/phosphoribosyltransferase N-terminal domain"/>
    <property type="match status" value="1"/>
</dbReference>
<dbReference type="RefSeq" id="WP_144311032.1">
    <property type="nucleotide sequence ID" value="NZ_VMNK01000018.1"/>
</dbReference>
<keyword evidence="2" id="KW-0808">Transferase</keyword>
<dbReference type="GO" id="GO:0000162">
    <property type="term" value="P:L-tryptophan biosynthetic process"/>
    <property type="evidence" value="ECO:0007669"/>
    <property type="project" value="InterPro"/>
</dbReference>
<dbReference type="EMBL" id="VMNK01000018">
    <property type="protein sequence ID" value="TVO51942.1"/>
    <property type="molecule type" value="Genomic_DNA"/>
</dbReference>
<comment type="caution">
    <text evidence="4">The sequence shown here is derived from an EMBL/GenBank/DDBJ whole genome shotgun (WGS) entry which is preliminary data.</text>
</comment>
<gene>
    <name evidence="4" type="primary">ybiB</name>
    <name evidence="4" type="ORF">FHP91_18780</name>
</gene>